<feature type="signal peptide" evidence="1">
    <location>
        <begin position="1"/>
        <end position="21"/>
    </location>
</feature>
<organism evidence="2 3">
    <name type="scientific">Actinomadura rugatobispora</name>
    <dbReference type="NCBI Taxonomy" id="1994"/>
    <lineage>
        <taxon>Bacteria</taxon>
        <taxon>Bacillati</taxon>
        <taxon>Actinomycetota</taxon>
        <taxon>Actinomycetes</taxon>
        <taxon>Streptosporangiales</taxon>
        <taxon>Thermomonosporaceae</taxon>
        <taxon>Actinomadura</taxon>
    </lineage>
</organism>
<evidence type="ECO:0000313" key="3">
    <source>
        <dbReference type="Proteomes" id="UP001596074"/>
    </source>
</evidence>
<gene>
    <name evidence="2" type="ORF">ACFPZN_18135</name>
</gene>
<keyword evidence="1" id="KW-0732">Signal</keyword>
<proteinExistence type="predicted"/>
<evidence type="ECO:0000256" key="1">
    <source>
        <dbReference type="SAM" id="SignalP"/>
    </source>
</evidence>
<dbReference type="EMBL" id="JBHSON010000023">
    <property type="protein sequence ID" value="MFC5747555.1"/>
    <property type="molecule type" value="Genomic_DNA"/>
</dbReference>
<protein>
    <submittedName>
        <fullName evidence="2">Uncharacterized protein</fullName>
    </submittedName>
</protein>
<dbReference type="Proteomes" id="UP001596074">
    <property type="component" value="Unassembled WGS sequence"/>
</dbReference>
<feature type="chain" id="PRO_5047068419" evidence="1">
    <location>
        <begin position="22"/>
        <end position="45"/>
    </location>
</feature>
<reference evidence="3" key="1">
    <citation type="journal article" date="2019" name="Int. J. Syst. Evol. Microbiol.">
        <title>The Global Catalogue of Microorganisms (GCM) 10K type strain sequencing project: providing services to taxonomists for standard genome sequencing and annotation.</title>
        <authorList>
            <consortium name="The Broad Institute Genomics Platform"/>
            <consortium name="The Broad Institute Genome Sequencing Center for Infectious Disease"/>
            <person name="Wu L."/>
            <person name="Ma J."/>
        </authorList>
    </citation>
    <scope>NUCLEOTIDE SEQUENCE [LARGE SCALE GENOMIC DNA]</scope>
    <source>
        <strain evidence="3">KCTC 42087</strain>
    </source>
</reference>
<keyword evidence="3" id="KW-1185">Reference proteome</keyword>
<dbReference type="RefSeq" id="WP_378283173.1">
    <property type="nucleotide sequence ID" value="NZ_JBHSON010000023.1"/>
</dbReference>
<evidence type="ECO:0000313" key="2">
    <source>
        <dbReference type="EMBL" id="MFC5747555.1"/>
    </source>
</evidence>
<comment type="caution">
    <text evidence="2">The sequence shown here is derived from an EMBL/GenBank/DDBJ whole genome shotgun (WGS) entry which is preliminary data.</text>
</comment>
<accession>A0ABW1A2X7</accession>
<name>A0ABW1A2X7_9ACTN</name>
<sequence>MTATRYQIVVMYMLLAAGALAAFTAARPVLFDDTQRLCDLTKALP</sequence>